<evidence type="ECO:0000313" key="1">
    <source>
        <dbReference type="Proteomes" id="UP000095283"/>
    </source>
</evidence>
<protein>
    <submittedName>
        <fullName evidence="2">Uncharacterized protein</fullName>
    </submittedName>
</protein>
<dbReference type="AlphaFoldDB" id="A0A1I7WTL9"/>
<name>A0A1I7WTL9_HETBA</name>
<dbReference type="Proteomes" id="UP000095283">
    <property type="component" value="Unplaced"/>
</dbReference>
<proteinExistence type="predicted"/>
<sequence>MTFVIYIIASILHHHHALCQIFLHDIIFTYMSRKLGNVFRSNQFKIKY</sequence>
<reference evidence="2" key="1">
    <citation type="submission" date="2016-11" db="UniProtKB">
        <authorList>
            <consortium name="WormBaseParasite"/>
        </authorList>
    </citation>
    <scope>IDENTIFICATION</scope>
</reference>
<organism evidence="1 2">
    <name type="scientific">Heterorhabditis bacteriophora</name>
    <name type="common">Entomopathogenic nematode worm</name>
    <dbReference type="NCBI Taxonomy" id="37862"/>
    <lineage>
        <taxon>Eukaryota</taxon>
        <taxon>Metazoa</taxon>
        <taxon>Ecdysozoa</taxon>
        <taxon>Nematoda</taxon>
        <taxon>Chromadorea</taxon>
        <taxon>Rhabditida</taxon>
        <taxon>Rhabditina</taxon>
        <taxon>Rhabditomorpha</taxon>
        <taxon>Strongyloidea</taxon>
        <taxon>Heterorhabditidae</taxon>
        <taxon>Heterorhabditis</taxon>
    </lineage>
</organism>
<dbReference type="WBParaSite" id="Hba_08454">
    <property type="protein sequence ID" value="Hba_08454"/>
    <property type="gene ID" value="Hba_08454"/>
</dbReference>
<keyword evidence="1" id="KW-1185">Reference proteome</keyword>
<accession>A0A1I7WTL9</accession>
<evidence type="ECO:0000313" key="2">
    <source>
        <dbReference type="WBParaSite" id="Hba_08454"/>
    </source>
</evidence>